<organism evidence="10 11">
    <name type="scientific">Dokdonella ginsengisoli</name>
    <dbReference type="NCBI Taxonomy" id="363846"/>
    <lineage>
        <taxon>Bacteria</taxon>
        <taxon>Pseudomonadati</taxon>
        <taxon>Pseudomonadota</taxon>
        <taxon>Gammaproteobacteria</taxon>
        <taxon>Lysobacterales</taxon>
        <taxon>Rhodanobacteraceae</taxon>
        <taxon>Dokdonella</taxon>
    </lineage>
</organism>
<dbReference type="EC" id="2.7.13.3" evidence="2"/>
<evidence type="ECO:0000313" key="11">
    <source>
        <dbReference type="Proteomes" id="UP001595886"/>
    </source>
</evidence>
<evidence type="ECO:0000256" key="2">
    <source>
        <dbReference type="ARBA" id="ARBA00012438"/>
    </source>
</evidence>
<protein>
    <recommendedName>
        <fullName evidence="2">histidine kinase</fullName>
        <ecNumber evidence="2">2.7.13.3</ecNumber>
    </recommendedName>
</protein>
<evidence type="ECO:0000256" key="6">
    <source>
        <dbReference type="ARBA" id="ARBA00022777"/>
    </source>
</evidence>
<dbReference type="Pfam" id="PF00512">
    <property type="entry name" value="HisKA"/>
    <property type="match status" value="1"/>
</dbReference>
<dbReference type="Proteomes" id="UP001595886">
    <property type="component" value="Unassembled WGS sequence"/>
</dbReference>
<evidence type="ECO:0000259" key="9">
    <source>
        <dbReference type="PROSITE" id="PS50109"/>
    </source>
</evidence>
<dbReference type="Pfam" id="PF02518">
    <property type="entry name" value="HATPase_c"/>
    <property type="match status" value="1"/>
</dbReference>
<dbReference type="PANTHER" id="PTHR43065:SF10">
    <property type="entry name" value="PEROXIDE STRESS-ACTIVATED HISTIDINE KINASE MAK3"/>
    <property type="match status" value="1"/>
</dbReference>
<dbReference type="CDD" id="cd00082">
    <property type="entry name" value="HisKA"/>
    <property type="match status" value="1"/>
</dbReference>
<dbReference type="PANTHER" id="PTHR43065">
    <property type="entry name" value="SENSOR HISTIDINE KINASE"/>
    <property type="match status" value="1"/>
</dbReference>
<reference evidence="11" key="1">
    <citation type="journal article" date="2019" name="Int. J. Syst. Evol. Microbiol.">
        <title>The Global Catalogue of Microorganisms (GCM) 10K type strain sequencing project: providing services to taxonomists for standard genome sequencing and annotation.</title>
        <authorList>
            <consortium name="The Broad Institute Genomics Platform"/>
            <consortium name="The Broad Institute Genome Sequencing Center for Infectious Disease"/>
            <person name="Wu L."/>
            <person name="Ma J."/>
        </authorList>
    </citation>
    <scope>NUCLEOTIDE SEQUENCE [LARGE SCALE GENOMIC DNA]</scope>
    <source>
        <strain evidence="11">CCUG 30340</strain>
    </source>
</reference>
<keyword evidence="3" id="KW-0597">Phosphoprotein</keyword>
<dbReference type="InterPro" id="IPR036890">
    <property type="entry name" value="HATPase_C_sf"/>
</dbReference>
<dbReference type="SUPFAM" id="SSF55874">
    <property type="entry name" value="ATPase domain of HSP90 chaperone/DNA topoisomerase II/histidine kinase"/>
    <property type="match status" value="1"/>
</dbReference>
<dbReference type="RefSeq" id="WP_380022415.1">
    <property type="nucleotide sequence ID" value="NZ_JBHSHD010000015.1"/>
</dbReference>
<dbReference type="InterPro" id="IPR003661">
    <property type="entry name" value="HisK_dim/P_dom"/>
</dbReference>
<keyword evidence="5" id="KW-0547">Nucleotide-binding</keyword>
<keyword evidence="7" id="KW-0067">ATP-binding</keyword>
<feature type="domain" description="Histidine kinase" evidence="9">
    <location>
        <begin position="126"/>
        <end position="342"/>
    </location>
</feature>
<dbReference type="SMART" id="SM00388">
    <property type="entry name" value="HisKA"/>
    <property type="match status" value="1"/>
</dbReference>
<comment type="catalytic activity">
    <reaction evidence="1">
        <text>ATP + protein L-histidine = ADP + protein N-phospho-L-histidine.</text>
        <dbReference type="EC" id="2.7.13.3"/>
    </reaction>
</comment>
<dbReference type="InterPro" id="IPR036097">
    <property type="entry name" value="HisK_dim/P_sf"/>
</dbReference>
<dbReference type="InterPro" id="IPR005467">
    <property type="entry name" value="His_kinase_dom"/>
</dbReference>
<keyword evidence="6 10" id="KW-0418">Kinase</keyword>
<dbReference type="PROSITE" id="PS50109">
    <property type="entry name" value="HIS_KIN"/>
    <property type="match status" value="1"/>
</dbReference>
<dbReference type="EMBL" id="JBHSHD010000015">
    <property type="protein sequence ID" value="MFC4822135.1"/>
    <property type="molecule type" value="Genomic_DNA"/>
</dbReference>
<evidence type="ECO:0000256" key="4">
    <source>
        <dbReference type="ARBA" id="ARBA00022679"/>
    </source>
</evidence>
<dbReference type="InterPro" id="IPR004358">
    <property type="entry name" value="Sig_transdc_His_kin-like_C"/>
</dbReference>
<sequence length="343" mass="38329">MLQVLVEALPLPCALFRQSDGRVVLANSAFAHEFGPPESVPDRMHFEAGFDSLSEGEDGIECYAPQTRRWYRLVWRDLPWARAARCDAVFVSSISDEIEALRQHKAQQEQLLFTSRMLSVGEMATTLAHELNQPLGAIINYLSSCDGMIARGDHANPRLRQGIALARNQAEHASAVIARLREFVRTRNPQRELHPLDALAQTVVELLRLEAEQHQVRILTQLPKSLPRVVADRVMIEQVLLNLVKNAIDAMRETAAAQREITIEARRDLDGMIEVRVRDRGPGIGPDFAERMFAPMFSTKSDGLGMGLAICRSIMEFHEGRLFAEPNPDGGSSFIFTLPAENA</sequence>
<name>A0ABV9QYI6_9GAMM</name>
<evidence type="ECO:0000313" key="10">
    <source>
        <dbReference type="EMBL" id="MFC4822135.1"/>
    </source>
</evidence>
<evidence type="ECO:0000256" key="7">
    <source>
        <dbReference type="ARBA" id="ARBA00022840"/>
    </source>
</evidence>
<proteinExistence type="predicted"/>
<keyword evidence="8" id="KW-0902">Two-component regulatory system</keyword>
<evidence type="ECO:0000256" key="8">
    <source>
        <dbReference type="ARBA" id="ARBA00023012"/>
    </source>
</evidence>
<evidence type="ECO:0000256" key="1">
    <source>
        <dbReference type="ARBA" id="ARBA00000085"/>
    </source>
</evidence>
<gene>
    <name evidence="10" type="ORF">ACFO6Q_17550</name>
</gene>
<comment type="caution">
    <text evidence="10">The sequence shown here is derived from an EMBL/GenBank/DDBJ whole genome shotgun (WGS) entry which is preliminary data.</text>
</comment>
<dbReference type="Gene3D" id="3.30.565.10">
    <property type="entry name" value="Histidine kinase-like ATPase, C-terminal domain"/>
    <property type="match status" value="1"/>
</dbReference>
<dbReference type="Gene3D" id="1.10.287.130">
    <property type="match status" value="1"/>
</dbReference>
<keyword evidence="11" id="KW-1185">Reference proteome</keyword>
<dbReference type="GO" id="GO:0016301">
    <property type="term" value="F:kinase activity"/>
    <property type="evidence" value="ECO:0007669"/>
    <property type="project" value="UniProtKB-KW"/>
</dbReference>
<evidence type="ECO:0000256" key="5">
    <source>
        <dbReference type="ARBA" id="ARBA00022741"/>
    </source>
</evidence>
<keyword evidence="4" id="KW-0808">Transferase</keyword>
<dbReference type="InterPro" id="IPR003594">
    <property type="entry name" value="HATPase_dom"/>
</dbReference>
<dbReference type="SUPFAM" id="SSF47384">
    <property type="entry name" value="Homodimeric domain of signal transducing histidine kinase"/>
    <property type="match status" value="1"/>
</dbReference>
<accession>A0ABV9QYI6</accession>
<dbReference type="SMART" id="SM00387">
    <property type="entry name" value="HATPase_c"/>
    <property type="match status" value="1"/>
</dbReference>
<dbReference type="PRINTS" id="PR00344">
    <property type="entry name" value="BCTRLSENSOR"/>
</dbReference>
<evidence type="ECO:0000256" key="3">
    <source>
        <dbReference type="ARBA" id="ARBA00022553"/>
    </source>
</evidence>